<sequence length="634" mass="71287">MERPTPYQYSPLSGPRCTRLVVVHLGGSKDQSCPLSCHLLEINVDDPPEYFALSYTWNGETPSVPLTICDANGKSTSASVTSSALGQLLITPNCAAALRILRKSLHRRIRRRKTLVIWIDAICIDQASNSDKSTQVAMMAEIYRQAKRVVVWLGDEGAPPNIRALICSVPWSYVPVRILISDRYKDFLKKVEKMGQKGYYFSALRQLTTSTYWARMWTLQEFANLDVSVLCRNSRVVSFLHLMELLMHRDPTSGASSEPIKQGLWAHFSIYNHRRRQDFYPKVTNDIELASISVLESTIEMEASEVRDKAFALKAIFSELLDELVVDYDQPIWRIFSDASRLFIEKGGKLDFLYLACWEKTPNLDEPGLLPSWAIDFARTSSSTVKRFNRGSHEMAIWEYHAASRESQCLACFSDDGLVLHVRGIQIGQVGGLISGYLPPQRFDGSDRQPISQVDDAAERVNGGERRVDRVVRHRIVRQHEEAIRIFVANVAREVGTDDQLEIAMGQSLYDLLQTAIKARRRDQASIPPLESGSSAQDVYQLLLKDRMFSLTCRHAIGNGRLFFTSDHRAGLGTPEILEGDGVFLISGLDRPFVLRPRGVNGGYRLVGPAVVSGAMEGELWSDNNDELKDICIV</sequence>
<keyword evidence="2" id="KW-1185">Reference proteome</keyword>
<evidence type="ECO:0000313" key="1">
    <source>
        <dbReference type="EMBL" id="KAL0930611.1"/>
    </source>
</evidence>
<proteinExistence type="predicted"/>
<gene>
    <name evidence="1" type="ORF">CTRU02_214686</name>
</gene>
<name>A0ACC3YFI1_COLTU</name>
<accession>A0ACC3YFI1</accession>
<organism evidence="1 2">
    <name type="scientific">Colletotrichum truncatum</name>
    <name type="common">Anthracnose fungus</name>
    <name type="synonym">Colletotrichum capsici</name>
    <dbReference type="NCBI Taxonomy" id="5467"/>
    <lineage>
        <taxon>Eukaryota</taxon>
        <taxon>Fungi</taxon>
        <taxon>Dikarya</taxon>
        <taxon>Ascomycota</taxon>
        <taxon>Pezizomycotina</taxon>
        <taxon>Sordariomycetes</taxon>
        <taxon>Hypocreomycetidae</taxon>
        <taxon>Glomerellales</taxon>
        <taxon>Glomerellaceae</taxon>
        <taxon>Colletotrichum</taxon>
        <taxon>Colletotrichum truncatum species complex</taxon>
    </lineage>
</organism>
<protein>
    <submittedName>
        <fullName evidence="1">HET domain-containing protein</fullName>
    </submittedName>
</protein>
<dbReference type="Proteomes" id="UP000805649">
    <property type="component" value="Unassembled WGS sequence"/>
</dbReference>
<comment type="caution">
    <text evidence="1">The sequence shown here is derived from an EMBL/GenBank/DDBJ whole genome shotgun (WGS) entry which is preliminary data.</text>
</comment>
<reference evidence="1 2" key="1">
    <citation type="journal article" date="2020" name="Phytopathology">
        <title>Genome Sequence Resources of Colletotrichum truncatum, C. plurivorum, C. musicola, and C. sojae: Four Species Pathogenic to Soybean (Glycine max).</title>
        <authorList>
            <person name="Rogerio F."/>
            <person name="Boufleur T.R."/>
            <person name="Ciampi-Guillardi M."/>
            <person name="Sukno S.A."/>
            <person name="Thon M.R."/>
            <person name="Massola Junior N.S."/>
            <person name="Baroncelli R."/>
        </authorList>
    </citation>
    <scope>NUCLEOTIDE SEQUENCE [LARGE SCALE GENOMIC DNA]</scope>
    <source>
        <strain evidence="1 2">CMES1059</strain>
    </source>
</reference>
<dbReference type="EMBL" id="VUJX02000011">
    <property type="protein sequence ID" value="KAL0930611.1"/>
    <property type="molecule type" value="Genomic_DNA"/>
</dbReference>
<evidence type="ECO:0000313" key="2">
    <source>
        <dbReference type="Proteomes" id="UP000805649"/>
    </source>
</evidence>